<evidence type="ECO:0000313" key="3">
    <source>
        <dbReference type="Proteomes" id="UP001501727"/>
    </source>
</evidence>
<accession>A0ABP7M545</accession>
<keyword evidence="3" id="KW-1185">Reference proteome</keyword>
<dbReference type="EMBL" id="BAAAZU010000003">
    <property type="protein sequence ID" value="GAA3915334.1"/>
    <property type="molecule type" value="Genomic_DNA"/>
</dbReference>
<proteinExistence type="predicted"/>
<keyword evidence="1" id="KW-0732">Signal</keyword>
<feature type="chain" id="PRO_5046886569" description="Repeat protein (TIGR03806 family)" evidence="1">
    <location>
        <begin position="21"/>
        <end position="375"/>
    </location>
</feature>
<comment type="caution">
    <text evidence="2">The sequence shown here is derived from an EMBL/GenBank/DDBJ whole genome shotgun (WGS) entry which is preliminary data.</text>
</comment>
<evidence type="ECO:0000256" key="1">
    <source>
        <dbReference type="SAM" id="SignalP"/>
    </source>
</evidence>
<dbReference type="RefSeq" id="WP_344758420.1">
    <property type="nucleotide sequence ID" value="NZ_BAAAZU010000003.1"/>
</dbReference>
<protein>
    <recommendedName>
        <fullName evidence="4">Repeat protein (TIGR03806 family)</fullName>
    </recommendedName>
</protein>
<dbReference type="InterPro" id="IPR022269">
    <property type="entry name" value="SO_2930-like_C"/>
</dbReference>
<dbReference type="InterPro" id="IPR036280">
    <property type="entry name" value="Multihaem_cyt_sf"/>
</dbReference>
<gene>
    <name evidence="2" type="ORF">GCM10022229_05640</name>
</gene>
<dbReference type="NCBIfam" id="TIGR03806">
    <property type="entry name" value="chp_HNE_0200"/>
    <property type="match status" value="1"/>
</dbReference>
<dbReference type="SUPFAM" id="SSF48695">
    <property type="entry name" value="Multiheme cytochromes"/>
    <property type="match status" value="1"/>
</dbReference>
<dbReference type="Proteomes" id="UP001501727">
    <property type="component" value="Unassembled WGS sequence"/>
</dbReference>
<organism evidence="2 3">
    <name type="scientific">Luteimonas lutimaris</name>
    <dbReference type="NCBI Taxonomy" id="698645"/>
    <lineage>
        <taxon>Bacteria</taxon>
        <taxon>Pseudomonadati</taxon>
        <taxon>Pseudomonadota</taxon>
        <taxon>Gammaproteobacteria</taxon>
        <taxon>Lysobacterales</taxon>
        <taxon>Lysobacteraceae</taxon>
        <taxon>Luteimonas</taxon>
    </lineage>
</organism>
<sequence length="375" mass="41067">MTVRGLLGAFVLCLAACTQAPRPVTFHADGYPEQLSDWNVVYRDGDALALNDRVVPFDLNTPLFSDYAHKLRTVWMPEGTSASYEPREALDFPVGTIISKTFFYPLADGKDAVARTEDTAHDRAGEGLDLRHVRMIETRLLVRREQGWVAIPYVWNDAQTEATLDRTGADVPLQLVAADGSREDFVYEVPDQNQCAGCHASNNTTRDIKPLGPKARHLDKDYDYAGGRENQLAHLQRIGYLRGVPADGVPRNADWRDAAHASLDARARAYLDINCGHCHNEHGPADTSGLWLDAGEHPPRHLGLCKPSVAAGQGTGGHRFDIVPGDADASILAFRMGSDDPGVRMPEVGRDVVHREGVELIAAWIAAMEGDCDRG</sequence>
<feature type="signal peptide" evidence="1">
    <location>
        <begin position="1"/>
        <end position="20"/>
    </location>
</feature>
<evidence type="ECO:0008006" key="4">
    <source>
        <dbReference type="Google" id="ProtNLM"/>
    </source>
</evidence>
<reference evidence="3" key="1">
    <citation type="journal article" date="2019" name="Int. J. Syst. Evol. Microbiol.">
        <title>The Global Catalogue of Microorganisms (GCM) 10K type strain sequencing project: providing services to taxonomists for standard genome sequencing and annotation.</title>
        <authorList>
            <consortium name="The Broad Institute Genomics Platform"/>
            <consortium name="The Broad Institute Genome Sequencing Center for Infectious Disease"/>
            <person name="Wu L."/>
            <person name="Ma J."/>
        </authorList>
    </citation>
    <scope>NUCLEOTIDE SEQUENCE [LARGE SCALE GENOMIC DNA]</scope>
    <source>
        <strain evidence="3">JCM 16916</strain>
    </source>
</reference>
<evidence type="ECO:0000313" key="2">
    <source>
        <dbReference type="EMBL" id="GAA3915334.1"/>
    </source>
</evidence>
<name>A0ABP7M545_9GAMM</name>